<comment type="caution">
    <text evidence="2">The sequence shown here is derived from an EMBL/GenBank/DDBJ whole genome shotgun (WGS) entry which is preliminary data.</text>
</comment>
<feature type="transmembrane region" description="Helical" evidence="1">
    <location>
        <begin position="22"/>
        <end position="44"/>
    </location>
</feature>
<keyword evidence="1" id="KW-0472">Membrane</keyword>
<evidence type="ECO:0000313" key="3">
    <source>
        <dbReference type="Proteomes" id="UP000295662"/>
    </source>
</evidence>
<dbReference type="AlphaFoldDB" id="A0A4R7RK96"/>
<protein>
    <submittedName>
        <fullName evidence="2">Uncharacterized protein</fullName>
    </submittedName>
</protein>
<evidence type="ECO:0000313" key="2">
    <source>
        <dbReference type="EMBL" id="TDU64578.1"/>
    </source>
</evidence>
<dbReference type="EMBL" id="SOCA01000010">
    <property type="protein sequence ID" value="TDU64578.1"/>
    <property type="molecule type" value="Genomic_DNA"/>
</dbReference>
<keyword evidence="1" id="KW-1133">Transmembrane helix</keyword>
<accession>A0A4R7RK96</accession>
<sequence>MTPVPDKPRASRNRRRGDTVNLMPRLAGAAAVVVIVAVAFNIAIHSLERSPPVQPEYQVKKTSLFSPAPAKVVPEPREVPVQGILSIEEKRPLIEAALRSFFQATTIEGKLAFSRDPDRVRPLMQQYYAASRIQPRQVSGLGNCQSVSEKGHRLGYIQVRFSPGEPLSIIVEEDAEGRFRADWESLVLYGEMTWQDFLSQKPQTPTLLRVLASHLPVPISDQREWLEITVPGQARRLKAYFDRKDPQLQPLVEQLQLGSWKNVPLTLRVCYSEPKLNADTVQIVSSEGKGWLILTDRRS</sequence>
<gene>
    <name evidence="2" type="ORF">EI77_04029</name>
</gene>
<dbReference type="Proteomes" id="UP000295662">
    <property type="component" value="Unassembled WGS sequence"/>
</dbReference>
<name>A0A4R7RK96_9BACT</name>
<keyword evidence="1" id="KW-0812">Transmembrane</keyword>
<keyword evidence="3" id="KW-1185">Reference proteome</keyword>
<evidence type="ECO:0000256" key="1">
    <source>
        <dbReference type="SAM" id="Phobius"/>
    </source>
</evidence>
<proteinExistence type="predicted"/>
<reference evidence="2 3" key="1">
    <citation type="submission" date="2019-03" db="EMBL/GenBank/DDBJ databases">
        <title>Genomic Encyclopedia of Archaeal and Bacterial Type Strains, Phase II (KMG-II): from individual species to whole genera.</title>
        <authorList>
            <person name="Goeker M."/>
        </authorList>
    </citation>
    <scope>NUCLEOTIDE SEQUENCE [LARGE SCALE GENOMIC DNA]</scope>
    <source>
        <strain evidence="2 3">ATCC 25309</strain>
    </source>
</reference>
<organism evidence="2 3">
    <name type="scientific">Prosthecobacter fusiformis</name>
    <dbReference type="NCBI Taxonomy" id="48464"/>
    <lineage>
        <taxon>Bacteria</taxon>
        <taxon>Pseudomonadati</taxon>
        <taxon>Verrucomicrobiota</taxon>
        <taxon>Verrucomicrobiia</taxon>
        <taxon>Verrucomicrobiales</taxon>
        <taxon>Verrucomicrobiaceae</taxon>
        <taxon>Prosthecobacter</taxon>
    </lineage>
</organism>